<feature type="region of interest" description="Disordered" evidence="8">
    <location>
        <begin position="349"/>
        <end position="369"/>
    </location>
</feature>
<evidence type="ECO:0000256" key="8">
    <source>
        <dbReference type="SAM" id="MobiDB-lite"/>
    </source>
</evidence>
<feature type="domain" description="EH" evidence="9">
    <location>
        <begin position="185"/>
        <end position="266"/>
    </location>
</feature>
<dbReference type="SMART" id="SM00054">
    <property type="entry name" value="EFh"/>
    <property type="match status" value="1"/>
</dbReference>
<dbReference type="Pfam" id="PF12763">
    <property type="entry name" value="EH"/>
    <property type="match status" value="2"/>
</dbReference>
<dbReference type="PROSITE" id="PS50031">
    <property type="entry name" value="EH"/>
    <property type="match status" value="2"/>
</dbReference>
<dbReference type="InterPro" id="IPR018247">
    <property type="entry name" value="EF_Hand_1_Ca_BS"/>
</dbReference>
<feature type="compositionally biased region" description="Basic and acidic residues" evidence="8">
    <location>
        <begin position="349"/>
        <end position="362"/>
    </location>
</feature>
<feature type="compositionally biased region" description="Low complexity" evidence="8">
    <location>
        <begin position="105"/>
        <end position="166"/>
    </location>
</feature>
<protein>
    <submittedName>
        <fullName evidence="11">Endocytosis defective-protein</fullName>
    </submittedName>
</protein>
<evidence type="ECO:0000259" key="10">
    <source>
        <dbReference type="PROSITE" id="PS50222"/>
    </source>
</evidence>
<dbReference type="GO" id="GO:0005737">
    <property type="term" value="C:cytoplasm"/>
    <property type="evidence" value="ECO:0007669"/>
    <property type="project" value="UniProtKB-SubCell"/>
</dbReference>
<dbReference type="GO" id="GO:0016197">
    <property type="term" value="P:endosomal transport"/>
    <property type="evidence" value="ECO:0007669"/>
    <property type="project" value="TreeGrafter"/>
</dbReference>
<dbReference type="GO" id="GO:0006897">
    <property type="term" value="P:endocytosis"/>
    <property type="evidence" value="ECO:0007669"/>
    <property type="project" value="UniProtKB-KW"/>
</dbReference>
<dbReference type="SMART" id="SM00027">
    <property type="entry name" value="EH"/>
    <property type="match status" value="2"/>
</dbReference>
<evidence type="ECO:0000313" key="11">
    <source>
        <dbReference type="EMBL" id="RCH81291.1"/>
    </source>
</evidence>
<comment type="caution">
    <text evidence="11">The sequence shown here is derived from an EMBL/GenBank/DDBJ whole genome shotgun (WGS) entry which is preliminary data.</text>
</comment>
<evidence type="ECO:0000313" key="12">
    <source>
        <dbReference type="Proteomes" id="UP000252139"/>
    </source>
</evidence>
<feature type="domain" description="EF-hand" evidence="10">
    <location>
        <begin position="40"/>
        <end position="75"/>
    </location>
</feature>
<keyword evidence="5" id="KW-0677">Repeat</keyword>
<comment type="subcellular location">
    <subcellularLocation>
        <location evidence="2">Cytoplasm</location>
    </subcellularLocation>
    <subcellularLocation>
        <location evidence="1">Membrane</location>
        <topology evidence="1">Peripheral membrane protein</topology>
    </subcellularLocation>
</comment>
<organism evidence="11 12">
    <name type="scientific">Rhizopus azygosporus</name>
    <name type="common">Rhizopus microsporus var. azygosporus</name>
    <dbReference type="NCBI Taxonomy" id="86630"/>
    <lineage>
        <taxon>Eukaryota</taxon>
        <taxon>Fungi</taxon>
        <taxon>Fungi incertae sedis</taxon>
        <taxon>Mucoromycota</taxon>
        <taxon>Mucoromycotina</taxon>
        <taxon>Mucoromycetes</taxon>
        <taxon>Mucorales</taxon>
        <taxon>Mucorineae</taxon>
        <taxon>Rhizopodaceae</taxon>
        <taxon>Rhizopus</taxon>
    </lineage>
</organism>
<dbReference type="InterPro" id="IPR002048">
    <property type="entry name" value="EF_hand_dom"/>
</dbReference>
<evidence type="ECO:0000256" key="3">
    <source>
        <dbReference type="ARBA" id="ARBA00022490"/>
    </source>
</evidence>
<dbReference type="AlphaFoldDB" id="A0A367IUY2"/>
<evidence type="ECO:0000256" key="2">
    <source>
        <dbReference type="ARBA" id="ARBA00004496"/>
    </source>
</evidence>
<evidence type="ECO:0000256" key="6">
    <source>
        <dbReference type="ARBA" id="ARBA00022837"/>
    </source>
</evidence>
<dbReference type="InterPro" id="IPR013182">
    <property type="entry name" value="DUF1720"/>
</dbReference>
<sequence>MSAISAAERQKYAEIFQARGQVNGYMSGAIARDVLLNSNLPPNRLERIWDLSDIDKDGNLDFEEFCIAMHLTFDCINGVEPPISLPPNLIPSTKAHLLPSSYGSYQQPQPTGYYQQPQPTGYYQQPQPTGYPGGYQQPQPTGYQQPQPTGYQQPQPTGYQQAQPTGYYQQSYQEPEFVWDMTPDEMTSYQNIYAKYANETGKVKFAQMNDFYDTLGLPRTDLTNAWTLIDVNHANALTQDQCLMFYHVLNQRTKGARIPKELPPDLHAAFAGEYAADFGQRPGSGTGARKGNSTPMSSSAKLADNYVSRLGAASTSLSSKSTLSGSKYDEEEMLKRELAELKERVREAEQRAAQAKESEHYESFASRPL</sequence>
<proteinExistence type="predicted"/>
<keyword evidence="7" id="KW-0472">Membrane</keyword>
<evidence type="ECO:0000259" key="9">
    <source>
        <dbReference type="PROSITE" id="PS50031"/>
    </source>
</evidence>
<evidence type="ECO:0000256" key="7">
    <source>
        <dbReference type="ARBA" id="ARBA00023136"/>
    </source>
</evidence>
<feature type="region of interest" description="Disordered" evidence="8">
    <location>
        <begin position="280"/>
        <end position="299"/>
    </location>
</feature>
<dbReference type="PROSITE" id="PS50222">
    <property type="entry name" value="EF_HAND_2"/>
    <property type="match status" value="1"/>
</dbReference>
<dbReference type="GO" id="GO:0005509">
    <property type="term" value="F:calcium ion binding"/>
    <property type="evidence" value="ECO:0007669"/>
    <property type="project" value="InterPro"/>
</dbReference>
<dbReference type="Pfam" id="PF08226">
    <property type="entry name" value="DUF1720"/>
    <property type="match status" value="1"/>
</dbReference>
<dbReference type="SUPFAM" id="SSF47473">
    <property type="entry name" value="EF-hand"/>
    <property type="match status" value="2"/>
</dbReference>
<dbReference type="InterPro" id="IPR000261">
    <property type="entry name" value="EH_dom"/>
</dbReference>
<evidence type="ECO:0000256" key="1">
    <source>
        <dbReference type="ARBA" id="ARBA00004170"/>
    </source>
</evidence>
<dbReference type="EMBL" id="PJQL01003501">
    <property type="protein sequence ID" value="RCH81291.1"/>
    <property type="molecule type" value="Genomic_DNA"/>
</dbReference>
<dbReference type="GO" id="GO:0005886">
    <property type="term" value="C:plasma membrane"/>
    <property type="evidence" value="ECO:0007669"/>
    <property type="project" value="UniProtKB-SubCell"/>
</dbReference>
<evidence type="ECO:0000256" key="4">
    <source>
        <dbReference type="ARBA" id="ARBA00022583"/>
    </source>
</evidence>
<name>A0A367IUY2_RHIAZ</name>
<feature type="region of interest" description="Disordered" evidence="8">
    <location>
        <begin position="100"/>
        <end position="166"/>
    </location>
</feature>
<reference evidence="11 12" key="1">
    <citation type="journal article" date="2018" name="G3 (Bethesda)">
        <title>Phylogenetic and Phylogenomic Definition of Rhizopus Species.</title>
        <authorList>
            <person name="Gryganskyi A.P."/>
            <person name="Golan J."/>
            <person name="Dolatabadi S."/>
            <person name="Mondo S."/>
            <person name="Robb S."/>
            <person name="Idnurm A."/>
            <person name="Muszewska A."/>
            <person name="Steczkiewicz K."/>
            <person name="Masonjones S."/>
            <person name="Liao H.L."/>
            <person name="Gajdeczka M.T."/>
            <person name="Anike F."/>
            <person name="Vuek A."/>
            <person name="Anishchenko I.M."/>
            <person name="Voigt K."/>
            <person name="de Hoog G.S."/>
            <person name="Smith M.E."/>
            <person name="Heitman J."/>
            <person name="Vilgalys R."/>
            <person name="Stajich J.E."/>
        </authorList>
    </citation>
    <scope>NUCLEOTIDE SEQUENCE [LARGE SCALE GENOMIC DNA]</scope>
    <source>
        <strain evidence="11 12">CBS 357.93</strain>
    </source>
</reference>
<dbReference type="STRING" id="86630.A0A367IUY2"/>
<keyword evidence="12" id="KW-1185">Reference proteome</keyword>
<keyword evidence="6" id="KW-0106">Calcium</keyword>
<dbReference type="OrthoDB" id="1716625at2759"/>
<accession>A0A367IUY2</accession>
<dbReference type="Proteomes" id="UP000252139">
    <property type="component" value="Unassembled WGS sequence"/>
</dbReference>
<gene>
    <name evidence="11" type="primary">END3</name>
    <name evidence="11" type="ORF">CU097_004327</name>
</gene>
<dbReference type="PANTHER" id="PTHR11216">
    <property type="entry name" value="EH DOMAIN"/>
    <property type="match status" value="1"/>
</dbReference>
<dbReference type="PROSITE" id="PS00018">
    <property type="entry name" value="EF_HAND_1"/>
    <property type="match status" value="1"/>
</dbReference>
<dbReference type="PANTHER" id="PTHR11216:SF174">
    <property type="entry name" value="GH06923P"/>
    <property type="match status" value="1"/>
</dbReference>
<dbReference type="CDD" id="cd00052">
    <property type="entry name" value="EH"/>
    <property type="match status" value="1"/>
</dbReference>
<dbReference type="Gene3D" id="1.10.238.10">
    <property type="entry name" value="EF-hand"/>
    <property type="match status" value="2"/>
</dbReference>
<feature type="non-terminal residue" evidence="11">
    <location>
        <position position="369"/>
    </location>
</feature>
<evidence type="ECO:0000256" key="5">
    <source>
        <dbReference type="ARBA" id="ARBA00022737"/>
    </source>
</evidence>
<feature type="domain" description="EH" evidence="9">
    <location>
        <begin position="8"/>
        <end position="96"/>
    </location>
</feature>
<keyword evidence="4" id="KW-0254">Endocytosis</keyword>
<dbReference type="InterPro" id="IPR011992">
    <property type="entry name" value="EF-hand-dom_pair"/>
</dbReference>
<keyword evidence="3" id="KW-0963">Cytoplasm</keyword>